<evidence type="ECO:0000313" key="8">
    <source>
        <dbReference type="EMBL" id="CAF4022135.1"/>
    </source>
</evidence>
<feature type="compositionally biased region" description="Low complexity" evidence="1">
    <location>
        <begin position="200"/>
        <end position="209"/>
    </location>
</feature>
<accession>A0A816QRD3</accession>
<dbReference type="Proteomes" id="UP000681967">
    <property type="component" value="Unassembled WGS sequence"/>
</dbReference>
<dbReference type="EMBL" id="CAJNOW010018437">
    <property type="protein sequence ID" value="CAF1665194.1"/>
    <property type="molecule type" value="Genomic_DNA"/>
</dbReference>
<feature type="compositionally biased region" description="Basic and acidic residues" evidence="1">
    <location>
        <begin position="55"/>
        <end position="66"/>
    </location>
</feature>
<name>A0A816QRD3_9BILA</name>
<evidence type="ECO:0000313" key="3">
    <source>
        <dbReference type="EMBL" id="CAF1352986.1"/>
    </source>
</evidence>
<evidence type="ECO:0000313" key="4">
    <source>
        <dbReference type="EMBL" id="CAF1665194.1"/>
    </source>
</evidence>
<evidence type="ECO:0000313" key="5">
    <source>
        <dbReference type="EMBL" id="CAF2062580.1"/>
    </source>
</evidence>
<organism evidence="5 9">
    <name type="scientific">Rotaria magnacalcarata</name>
    <dbReference type="NCBI Taxonomy" id="392030"/>
    <lineage>
        <taxon>Eukaryota</taxon>
        <taxon>Metazoa</taxon>
        <taxon>Spiralia</taxon>
        <taxon>Gnathifera</taxon>
        <taxon>Rotifera</taxon>
        <taxon>Eurotatoria</taxon>
        <taxon>Bdelloidea</taxon>
        <taxon>Philodinida</taxon>
        <taxon>Philodinidae</taxon>
        <taxon>Rotaria</taxon>
    </lineage>
</organism>
<feature type="region of interest" description="Disordered" evidence="1">
    <location>
        <begin position="46"/>
        <end position="295"/>
    </location>
</feature>
<dbReference type="EMBL" id="CAJOBH010005370">
    <property type="protein sequence ID" value="CAF4022135.1"/>
    <property type="molecule type" value="Genomic_DNA"/>
</dbReference>
<proteinExistence type="predicted"/>
<evidence type="ECO:0000313" key="9">
    <source>
        <dbReference type="Proteomes" id="UP000663824"/>
    </source>
</evidence>
<keyword evidence="2" id="KW-0812">Transmembrane</keyword>
<feature type="compositionally biased region" description="Polar residues" evidence="1">
    <location>
        <begin position="285"/>
        <end position="295"/>
    </location>
</feature>
<dbReference type="AlphaFoldDB" id="A0A816QRD3"/>
<feature type="compositionally biased region" description="Low complexity" evidence="1">
    <location>
        <begin position="72"/>
        <end position="83"/>
    </location>
</feature>
<feature type="compositionally biased region" description="Low complexity" evidence="1">
    <location>
        <begin position="91"/>
        <end position="106"/>
    </location>
</feature>
<gene>
    <name evidence="8" type="ORF">BYL167_LOCUS14846</name>
    <name evidence="3" type="ORF">CJN711_LOCUS19520</name>
    <name evidence="6" type="ORF">GIL414_LOCUS786</name>
    <name evidence="4" type="ORF">KQP761_LOCUS32945</name>
    <name evidence="5" type="ORF">MBJ925_LOCUS15209</name>
    <name evidence="7" type="ORF">SMN809_LOCUS6939</name>
</gene>
<feature type="transmembrane region" description="Helical" evidence="2">
    <location>
        <begin position="12"/>
        <end position="36"/>
    </location>
</feature>
<dbReference type="EMBL" id="CAJNOV010009162">
    <property type="protein sequence ID" value="CAF1352986.1"/>
    <property type="molecule type" value="Genomic_DNA"/>
</dbReference>
<feature type="compositionally biased region" description="Polar residues" evidence="1">
    <location>
        <begin position="414"/>
        <end position="427"/>
    </location>
</feature>
<dbReference type="OrthoDB" id="10062835at2759"/>
<evidence type="ECO:0000313" key="6">
    <source>
        <dbReference type="EMBL" id="CAF3795432.1"/>
    </source>
</evidence>
<dbReference type="EMBL" id="CAJNRE010007112">
    <property type="protein sequence ID" value="CAF2062580.1"/>
    <property type="molecule type" value="Genomic_DNA"/>
</dbReference>
<feature type="compositionally biased region" description="Basic residues" evidence="1">
    <location>
        <begin position="434"/>
        <end position="445"/>
    </location>
</feature>
<sequence>MSSVSFFEQLTSSVSISLVSIISVATLGVILVYSIASRLLFSSSTKSSSSSKQLTNKDKKIKEANIKKQQQKADTSSTTNNKKNNNKAKRNITTTISSSSSSSSQSGESDNEKVNLILQKQKPIKSNKALTDKKAVTANENKKSVAVTNQSKTSSSKQQQVPERAENTDGVQSGESKKKLSKPAETIALNKQQTTKKGDTMNTTTTNKKQQPVVVMPDVDKRTLVDVPADSDHEDEGQWVTQGNKQINNRNRNKPKSETSNPNNQESSPRPSSSNRKKAQEKRTTSINNTLASATNKNEFEVETIIPSNISVLPTPQIQEPIEICQLLPINENRYTTNDTWWKQALNKQPTFSIDDIGEWPEREQDEEYVVQVKRIVPTKNISKTALTEKDINIDENDSINNLKSEKDDEKLNSNEQVNSSAVVTGETTTTSQSKKKSSNVRRIS</sequence>
<dbReference type="Proteomes" id="UP000676336">
    <property type="component" value="Unassembled WGS sequence"/>
</dbReference>
<feature type="region of interest" description="Disordered" evidence="1">
    <location>
        <begin position="404"/>
        <end position="445"/>
    </location>
</feature>
<dbReference type="Proteomes" id="UP000663834">
    <property type="component" value="Unassembled WGS sequence"/>
</dbReference>
<dbReference type="Proteomes" id="UP000663824">
    <property type="component" value="Unassembled WGS sequence"/>
</dbReference>
<keyword evidence="2" id="KW-1133">Transmembrane helix</keyword>
<feature type="compositionally biased region" description="Low complexity" evidence="1">
    <location>
        <begin position="150"/>
        <end position="160"/>
    </location>
</feature>
<evidence type="ECO:0000256" key="1">
    <source>
        <dbReference type="SAM" id="MobiDB-lite"/>
    </source>
</evidence>
<comment type="caution">
    <text evidence="5">The sequence shown here is derived from an EMBL/GenBank/DDBJ whole genome shotgun (WGS) entry which is preliminary data.</text>
</comment>
<feature type="compositionally biased region" description="Low complexity" evidence="1">
    <location>
        <begin position="260"/>
        <end position="274"/>
    </location>
</feature>
<evidence type="ECO:0000313" key="7">
    <source>
        <dbReference type="EMBL" id="CAF3906905.1"/>
    </source>
</evidence>
<keyword evidence="2" id="KW-0472">Membrane</keyword>
<feature type="compositionally biased region" description="Basic and acidic residues" evidence="1">
    <location>
        <begin position="130"/>
        <end position="143"/>
    </location>
</feature>
<dbReference type="Proteomes" id="UP000681720">
    <property type="component" value="Unassembled WGS sequence"/>
</dbReference>
<dbReference type="Proteomes" id="UP000663855">
    <property type="component" value="Unassembled WGS sequence"/>
</dbReference>
<evidence type="ECO:0000256" key="2">
    <source>
        <dbReference type="SAM" id="Phobius"/>
    </source>
</evidence>
<dbReference type="EMBL" id="CAJOBJ010000105">
    <property type="protein sequence ID" value="CAF3795432.1"/>
    <property type="molecule type" value="Genomic_DNA"/>
</dbReference>
<feature type="compositionally biased region" description="Polar residues" evidence="1">
    <location>
        <begin position="239"/>
        <end position="250"/>
    </location>
</feature>
<dbReference type="EMBL" id="CAJOBI010001943">
    <property type="protein sequence ID" value="CAF3906905.1"/>
    <property type="molecule type" value="Genomic_DNA"/>
</dbReference>
<feature type="compositionally biased region" description="Basic and acidic residues" evidence="1">
    <location>
        <begin position="404"/>
        <end position="413"/>
    </location>
</feature>
<reference evidence="5" key="1">
    <citation type="submission" date="2021-02" db="EMBL/GenBank/DDBJ databases">
        <authorList>
            <person name="Nowell W R."/>
        </authorList>
    </citation>
    <scope>NUCLEOTIDE SEQUENCE</scope>
</reference>
<protein>
    <submittedName>
        <fullName evidence="5">Uncharacterized protein</fullName>
    </submittedName>
</protein>